<dbReference type="Pfam" id="PF00179">
    <property type="entry name" value="UQ_con"/>
    <property type="match status" value="1"/>
</dbReference>
<dbReference type="SMART" id="SM00212">
    <property type="entry name" value="UBCc"/>
    <property type="match status" value="1"/>
</dbReference>
<dbReference type="EMBL" id="NCKV01009943">
    <property type="protein sequence ID" value="RWS22062.1"/>
    <property type="molecule type" value="Genomic_DNA"/>
</dbReference>
<dbReference type="AlphaFoldDB" id="A0A443S3F6"/>
<evidence type="ECO:0000259" key="1">
    <source>
        <dbReference type="PROSITE" id="PS50127"/>
    </source>
</evidence>
<dbReference type="PANTHER" id="PTHR24067">
    <property type="entry name" value="UBIQUITIN-CONJUGATING ENZYME E2"/>
    <property type="match status" value="1"/>
</dbReference>
<organism evidence="2 3">
    <name type="scientific">Leptotrombidium deliense</name>
    <dbReference type="NCBI Taxonomy" id="299467"/>
    <lineage>
        <taxon>Eukaryota</taxon>
        <taxon>Metazoa</taxon>
        <taxon>Ecdysozoa</taxon>
        <taxon>Arthropoda</taxon>
        <taxon>Chelicerata</taxon>
        <taxon>Arachnida</taxon>
        <taxon>Acari</taxon>
        <taxon>Acariformes</taxon>
        <taxon>Trombidiformes</taxon>
        <taxon>Prostigmata</taxon>
        <taxon>Anystina</taxon>
        <taxon>Parasitengona</taxon>
        <taxon>Trombiculoidea</taxon>
        <taxon>Trombiculidae</taxon>
        <taxon>Leptotrombidium</taxon>
    </lineage>
</organism>
<dbReference type="PROSITE" id="PS50127">
    <property type="entry name" value="UBC_2"/>
    <property type="match status" value="1"/>
</dbReference>
<gene>
    <name evidence="2" type="ORF">B4U80_14070</name>
</gene>
<accession>A0A443S3F6</accession>
<dbReference type="STRING" id="299467.A0A443S3F6"/>
<comment type="caution">
    <text evidence="2">The sequence shown here is derived from an EMBL/GenBank/DDBJ whole genome shotgun (WGS) entry which is preliminary data.</text>
</comment>
<sequence>MNEINVLINGAEGSPYEGGNFNGIIPLSGYHSTPPNVQFATRIDHHNVSNNGYLCLDILTPEKWKSTFDIKFIILSMIHLMAHPNGFDYLNEEAAQLFMKDIDAFDKAREVTSQFATDHVPNENQ</sequence>
<dbReference type="VEuPathDB" id="VectorBase:LDEU009978"/>
<dbReference type="OrthoDB" id="9978460at2759"/>
<dbReference type="SUPFAM" id="SSF54495">
    <property type="entry name" value="UBC-like"/>
    <property type="match status" value="1"/>
</dbReference>
<dbReference type="InterPro" id="IPR000608">
    <property type="entry name" value="UBC"/>
</dbReference>
<dbReference type="Gene3D" id="3.10.110.10">
    <property type="entry name" value="Ubiquitin Conjugating Enzyme"/>
    <property type="match status" value="1"/>
</dbReference>
<evidence type="ECO:0000313" key="2">
    <source>
        <dbReference type="EMBL" id="RWS22062.1"/>
    </source>
</evidence>
<keyword evidence="3" id="KW-1185">Reference proteome</keyword>
<dbReference type="InterPro" id="IPR016135">
    <property type="entry name" value="UBQ-conjugating_enzyme/RWD"/>
</dbReference>
<feature type="domain" description="UBC core" evidence="1">
    <location>
        <begin position="1"/>
        <end position="117"/>
    </location>
</feature>
<name>A0A443S3F6_9ACAR</name>
<proteinExistence type="predicted"/>
<protein>
    <submittedName>
        <fullName evidence="2">Putative ubiquitin conjugating enzyme E2-like protein</fullName>
    </submittedName>
</protein>
<reference evidence="2 3" key="1">
    <citation type="journal article" date="2018" name="Gigascience">
        <title>Genomes of trombidid mites reveal novel predicted allergens and laterally-transferred genes associated with secondary metabolism.</title>
        <authorList>
            <person name="Dong X."/>
            <person name="Chaisiri K."/>
            <person name="Xia D."/>
            <person name="Armstrong S.D."/>
            <person name="Fang Y."/>
            <person name="Donnelly M.J."/>
            <person name="Kadowaki T."/>
            <person name="McGarry J.W."/>
            <person name="Darby A.C."/>
            <person name="Makepeace B.L."/>
        </authorList>
    </citation>
    <scope>NUCLEOTIDE SEQUENCE [LARGE SCALE GENOMIC DNA]</scope>
    <source>
        <strain evidence="2">UoL-UT</strain>
    </source>
</reference>
<evidence type="ECO:0000313" key="3">
    <source>
        <dbReference type="Proteomes" id="UP000288716"/>
    </source>
</evidence>
<dbReference type="InterPro" id="IPR050113">
    <property type="entry name" value="Ub_conjugating_enzyme"/>
</dbReference>
<dbReference type="Proteomes" id="UP000288716">
    <property type="component" value="Unassembled WGS sequence"/>
</dbReference>